<feature type="domain" description="VOC" evidence="1">
    <location>
        <begin position="5"/>
        <end position="121"/>
    </location>
</feature>
<evidence type="ECO:0000313" key="3">
    <source>
        <dbReference type="Proteomes" id="UP000031307"/>
    </source>
</evidence>
<protein>
    <recommendedName>
        <fullName evidence="1">VOC domain-containing protein</fullName>
    </recommendedName>
</protein>
<dbReference type="SUPFAM" id="SSF54593">
    <property type="entry name" value="Glyoxalase/Bleomycin resistance protein/Dihydroxybiphenyl dioxygenase"/>
    <property type="match status" value="1"/>
</dbReference>
<accession>A0A0C1C5L3</accession>
<dbReference type="AlphaFoldDB" id="A0A0C1C5L3"/>
<sequence length="123" mass="13537">MKIQAIKLCWVVVSNLEQAVKFYQECLGLQLIEWDKQFGWAEFEGYEGGGRLGVAQVSEYTQIPAGSNAVVALNVEDIEKAKEACVQKGVTCVGDVIEVPGQVKLLACRDQDGNWFQLAQVLS</sequence>
<dbReference type="InterPro" id="IPR052164">
    <property type="entry name" value="Anthracycline_SecMetBiosynth"/>
</dbReference>
<dbReference type="OMA" id="QNDEAGW"/>
<proteinExistence type="predicted"/>
<evidence type="ECO:0000259" key="1">
    <source>
        <dbReference type="PROSITE" id="PS51819"/>
    </source>
</evidence>
<dbReference type="Pfam" id="PF00903">
    <property type="entry name" value="Glyoxalase"/>
    <property type="match status" value="1"/>
</dbReference>
<dbReference type="InterPro" id="IPR029068">
    <property type="entry name" value="Glyas_Bleomycin-R_OHBP_Dase"/>
</dbReference>
<name>A0A0C1C5L3_9BACT</name>
<dbReference type="InterPro" id="IPR037523">
    <property type="entry name" value="VOC_core"/>
</dbReference>
<dbReference type="PANTHER" id="PTHR33993">
    <property type="entry name" value="GLYOXALASE-RELATED"/>
    <property type="match status" value="1"/>
</dbReference>
<dbReference type="Gene3D" id="3.10.180.10">
    <property type="entry name" value="2,3-Dihydroxybiphenyl 1,2-Dioxygenase, domain 1"/>
    <property type="match status" value="1"/>
</dbReference>
<reference evidence="2 3" key="1">
    <citation type="journal article" date="2014" name="Mol. Biol. Evol.">
        <title>Massive expansion of Ubiquitination-related gene families within the Chlamydiae.</title>
        <authorList>
            <person name="Domman D."/>
            <person name="Collingro A."/>
            <person name="Lagkouvardos I."/>
            <person name="Gehre L."/>
            <person name="Weinmaier T."/>
            <person name="Rattei T."/>
            <person name="Subtil A."/>
            <person name="Horn M."/>
        </authorList>
    </citation>
    <scope>NUCLEOTIDE SEQUENCE [LARGE SCALE GENOMIC DNA]</scope>
    <source>
        <strain evidence="2 3">OEW1</strain>
    </source>
</reference>
<dbReference type="PROSITE" id="PS51819">
    <property type="entry name" value="VOC"/>
    <property type="match status" value="1"/>
</dbReference>
<dbReference type="RefSeq" id="WP_013924502.1">
    <property type="nucleotide sequence ID" value="NZ_BAWW01000057.1"/>
</dbReference>
<dbReference type="Proteomes" id="UP000031307">
    <property type="component" value="Unassembled WGS sequence"/>
</dbReference>
<evidence type="ECO:0000313" key="2">
    <source>
        <dbReference type="EMBL" id="KIA78696.1"/>
    </source>
</evidence>
<dbReference type="CDD" id="cd06587">
    <property type="entry name" value="VOC"/>
    <property type="match status" value="1"/>
</dbReference>
<organism evidence="2 3">
    <name type="scientific">Parachlamydia acanthamoebae</name>
    <dbReference type="NCBI Taxonomy" id="83552"/>
    <lineage>
        <taxon>Bacteria</taxon>
        <taxon>Pseudomonadati</taxon>
        <taxon>Chlamydiota</taxon>
        <taxon>Chlamydiia</taxon>
        <taxon>Parachlamydiales</taxon>
        <taxon>Parachlamydiaceae</taxon>
        <taxon>Parachlamydia</taxon>
    </lineage>
</organism>
<dbReference type="InterPro" id="IPR004360">
    <property type="entry name" value="Glyas_Fos-R_dOase_dom"/>
</dbReference>
<gene>
    <name evidence="2" type="ORF">DB43_DP00530</name>
</gene>
<dbReference type="PANTHER" id="PTHR33993:SF14">
    <property type="entry name" value="GB|AAF24581.1"/>
    <property type="match status" value="1"/>
</dbReference>
<dbReference type="PATRIC" id="fig|83552.4.peg.133"/>
<comment type="caution">
    <text evidence="2">The sequence shown here is derived from an EMBL/GenBank/DDBJ whole genome shotgun (WGS) entry which is preliminary data.</text>
</comment>
<dbReference type="EMBL" id="JSAM01000010">
    <property type="protein sequence ID" value="KIA78696.1"/>
    <property type="molecule type" value="Genomic_DNA"/>
</dbReference>